<dbReference type="PROSITE" id="PS50096">
    <property type="entry name" value="IQ"/>
    <property type="match status" value="3"/>
</dbReference>
<keyword evidence="5" id="KW-0812">Transmembrane</keyword>
<keyword evidence="1" id="KW-0433">Leucine-rich repeat</keyword>
<keyword evidence="3" id="KW-0175">Coiled coil</keyword>
<feature type="compositionally biased region" description="Polar residues" evidence="4">
    <location>
        <begin position="1535"/>
        <end position="1545"/>
    </location>
</feature>
<evidence type="ECO:0000313" key="6">
    <source>
        <dbReference type="Ensembl" id="ENSNGAP00000002208.1"/>
    </source>
</evidence>
<feature type="region of interest" description="Disordered" evidence="4">
    <location>
        <begin position="518"/>
        <end position="568"/>
    </location>
</feature>
<dbReference type="PANTHER" id="PTHR46652:SF7">
    <property type="entry name" value="LEUCINE-RICH REPEAT AND IQ DOMAIN-CONTAINING PROTEIN 1"/>
    <property type="match status" value="1"/>
</dbReference>
<feature type="region of interest" description="Disordered" evidence="4">
    <location>
        <begin position="428"/>
        <end position="450"/>
    </location>
</feature>
<evidence type="ECO:0000256" key="5">
    <source>
        <dbReference type="SAM" id="Phobius"/>
    </source>
</evidence>
<feature type="compositionally biased region" description="Basic and acidic residues" evidence="4">
    <location>
        <begin position="9"/>
        <end position="22"/>
    </location>
</feature>
<evidence type="ECO:0000256" key="4">
    <source>
        <dbReference type="SAM" id="MobiDB-lite"/>
    </source>
</evidence>
<reference evidence="6" key="1">
    <citation type="submission" date="2025-08" db="UniProtKB">
        <authorList>
            <consortium name="Ensembl"/>
        </authorList>
    </citation>
    <scope>IDENTIFICATION</scope>
</reference>
<proteinExistence type="predicted"/>
<evidence type="ECO:0000256" key="1">
    <source>
        <dbReference type="ARBA" id="ARBA00022614"/>
    </source>
</evidence>
<evidence type="ECO:0000313" key="7">
    <source>
        <dbReference type="Proteomes" id="UP000694381"/>
    </source>
</evidence>
<dbReference type="InterPro" id="IPR050836">
    <property type="entry name" value="SDS22/Internalin_LRR"/>
</dbReference>
<protein>
    <submittedName>
        <fullName evidence="6">Leucine-rich repeats and IQ motif containing 1</fullName>
    </submittedName>
</protein>
<feature type="region of interest" description="Disordered" evidence="4">
    <location>
        <begin position="1"/>
        <end position="51"/>
    </location>
</feature>
<dbReference type="FunFam" id="3.80.10.10:FF:001142">
    <property type="entry name" value="Leucine-rich repeats and IQ motif containing 1"/>
    <property type="match status" value="1"/>
</dbReference>
<feature type="region of interest" description="Disordered" evidence="4">
    <location>
        <begin position="361"/>
        <end position="395"/>
    </location>
</feature>
<dbReference type="SUPFAM" id="SSF52058">
    <property type="entry name" value="L domain-like"/>
    <property type="match status" value="1"/>
</dbReference>
<feature type="region of interest" description="Disordered" evidence="4">
    <location>
        <begin position="1535"/>
        <end position="1559"/>
    </location>
</feature>
<keyword evidence="5" id="KW-0472">Membrane</keyword>
<dbReference type="GO" id="GO:0035234">
    <property type="term" value="P:ectopic germ cell programmed cell death"/>
    <property type="evidence" value="ECO:0007669"/>
    <property type="project" value="Ensembl"/>
</dbReference>
<evidence type="ECO:0000256" key="2">
    <source>
        <dbReference type="ARBA" id="ARBA00022737"/>
    </source>
</evidence>
<dbReference type="GO" id="GO:0006915">
    <property type="term" value="P:apoptotic process"/>
    <property type="evidence" value="ECO:0007669"/>
    <property type="project" value="Ensembl"/>
</dbReference>
<dbReference type="Gene3D" id="3.80.10.10">
    <property type="entry name" value="Ribonuclease Inhibitor"/>
    <property type="match status" value="2"/>
</dbReference>
<gene>
    <name evidence="6" type="primary">Lrriq1</name>
</gene>
<accession>A0A8C6QDI3</accession>
<feature type="compositionally biased region" description="Polar residues" evidence="4">
    <location>
        <begin position="522"/>
        <end position="533"/>
    </location>
</feature>
<name>A0A8C6QDI3_NANGA</name>
<dbReference type="Proteomes" id="UP000694381">
    <property type="component" value="Unassembled WGS sequence"/>
</dbReference>
<feature type="compositionally biased region" description="Basic and acidic residues" evidence="4">
    <location>
        <begin position="556"/>
        <end position="568"/>
    </location>
</feature>
<keyword evidence="2" id="KW-0677">Repeat</keyword>
<keyword evidence="7" id="KW-1185">Reference proteome</keyword>
<feature type="transmembrane region" description="Helical" evidence="5">
    <location>
        <begin position="1165"/>
        <end position="1189"/>
    </location>
</feature>
<dbReference type="InterPro" id="IPR000048">
    <property type="entry name" value="IQ_motif_EF-hand-BS"/>
</dbReference>
<dbReference type="InterPro" id="IPR001611">
    <property type="entry name" value="Leu-rich_rpt"/>
</dbReference>
<reference evidence="6" key="2">
    <citation type="submission" date="2025-09" db="UniProtKB">
        <authorList>
            <consortium name="Ensembl"/>
        </authorList>
    </citation>
    <scope>IDENTIFICATION</scope>
</reference>
<dbReference type="GeneTree" id="ENSGT00940000162858"/>
<feature type="coiled-coil region" evidence="3">
    <location>
        <begin position="191"/>
        <end position="284"/>
    </location>
</feature>
<keyword evidence="5" id="KW-1133">Transmembrane helix</keyword>
<dbReference type="PROSITE" id="PS51450">
    <property type="entry name" value="LRR"/>
    <property type="match status" value="3"/>
</dbReference>
<dbReference type="SMART" id="SM00015">
    <property type="entry name" value="IQ"/>
    <property type="match status" value="3"/>
</dbReference>
<dbReference type="InterPro" id="IPR032675">
    <property type="entry name" value="LRR_dom_sf"/>
</dbReference>
<dbReference type="GO" id="GO:0007338">
    <property type="term" value="P:single fertilization"/>
    <property type="evidence" value="ECO:0007669"/>
    <property type="project" value="Ensembl"/>
</dbReference>
<dbReference type="CDD" id="cd23767">
    <property type="entry name" value="IQCD"/>
    <property type="match status" value="1"/>
</dbReference>
<dbReference type="Pfam" id="PF00612">
    <property type="entry name" value="IQ"/>
    <property type="match status" value="2"/>
</dbReference>
<dbReference type="OMA" id="KHRYAHE"/>
<feature type="transmembrane region" description="Helical" evidence="5">
    <location>
        <begin position="1140"/>
        <end position="1158"/>
    </location>
</feature>
<feature type="compositionally biased region" description="Basic and acidic residues" evidence="4">
    <location>
        <begin position="534"/>
        <end position="545"/>
    </location>
</feature>
<dbReference type="PANTHER" id="PTHR46652">
    <property type="entry name" value="LEUCINE-RICH REPEAT AND IQ DOMAIN-CONTAINING PROTEIN 1-RELATED"/>
    <property type="match status" value="1"/>
</dbReference>
<organism evidence="6 7">
    <name type="scientific">Nannospalax galili</name>
    <name type="common">Northern Israeli blind subterranean mole rat</name>
    <name type="synonym">Spalax galili</name>
    <dbReference type="NCBI Taxonomy" id="1026970"/>
    <lineage>
        <taxon>Eukaryota</taxon>
        <taxon>Metazoa</taxon>
        <taxon>Chordata</taxon>
        <taxon>Craniata</taxon>
        <taxon>Vertebrata</taxon>
        <taxon>Euteleostomi</taxon>
        <taxon>Mammalia</taxon>
        <taxon>Eutheria</taxon>
        <taxon>Euarchontoglires</taxon>
        <taxon>Glires</taxon>
        <taxon>Rodentia</taxon>
        <taxon>Myomorpha</taxon>
        <taxon>Muroidea</taxon>
        <taxon>Spalacidae</taxon>
        <taxon>Spalacinae</taxon>
        <taxon>Nannospalax</taxon>
    </lineage>
</organism>
<dbReference type="Ensembl" id="ENSNGAT00000002407.1">
    <property type="protein sequence ID" value="ENSNGAP00000002208.1"/>
    <property type="gene ID" value="ENSNGAG00000001737.1"/>
</dbReference>
<dbReference type="SMART" id="SM00365">
    <property type="entry name" value="LRR_SD22"/>
    <property type="match status" value="4"/>
</dbReference>
<dbReference type="Gene3D" id="1.20.5.190">
    <property type="match status" value="1"/>
</dbReference>
<dbReference type="GO" id="GO:0010467">
    <property type="term" value="P:gene expression"/>
    <property type="evidence" value="ECO:0007669"/>
    <property type="project" value="Ensembl"/>
</dbReference>
<evidence type="ECO:0000256" key="3">
    <source>
        <dbReference type="SAM" id="Coils"/>
    </source>
</evidence>
<sequence>MEDNDDDGDTKLKEEVEAELDKISISSLGKDEVESDSETETHSDDSSTGSVELPESVLHCINVIKNKSKTAEELILQDLEDTGIFIIYKKICCSSGTASSNHMHLRIGSSRELKGNSEQLMRILSGIEKEEFIRSQIHSAMSISVSEIDPVDESMDECVLPDDADMKFGYFEVEERCRKSFEAWQDKQKELEDQDKECLKAQRDIENKQFEEEEEKRHCWIKQFEAEKKKLENIQKQDQDKMNDELHKEEKMWKEKFRQHEEFIRNLHLQIDEEQTRFNELREKEKARSLELRHNAVVKIQAKYKAFVTYRKYAPIIKEQIERKKRKAQEWEEIDLKIRQKEEERRRKFEEEQRIEEIKKQMQEEKKRRETEYEEQKNTLRQRREDLRNKEKARLEDSRQLTMNCALGWEEYRGKPLTVTDASKSKSVAKELVSPHSQKRDGWLVPQANKRENVYRQPALKESTEVKLKPNQAIFVDSKMKEKSEDLSKTQCFEKLVKPELKYEDIDKKTELENSDLKENENVQCQGQELKPQTQKEESMAHTTRETVGQETHVISGHDRRSEVNNRDAQKTIKDDQEGLMGKVENKEILEENNTSVIPAKEILSPSLKNPEAVEENVILEDKVIDRKSEGMEEVPKDYALPCDTVIVDTGTLGHTEGKTNQQDYVLGNLAPSGDVDNYNAKHLLISEKESSLKSEMKEILEQWQESRAECDSVMPCPVPQVTFLSSIKERRQAWIKSFKPWFEIFKQNQHKNVIKRKRFVKCLASKMPPLDSSEILRHGPWDTLQQVTTITLQDLTSCCLSTLAECPNLQLLSLQRCGLRSLHGLNNCKNLKYIDAQENHIETINCENLESLCVVLLNKNQLTSIHGLDGCINIQNLELSHNKITRISGLESLKYLQQLTVDHNQLISTKGLSEAPTIIYLDCSHNHLTDVEDIGNCGLLQIVKLQGNYLREPPSLKNHVLLRKLHLDDNSISTVEELSSCWLPLLQDLTISQNSLTKFVPLFHFVSLEKLDVSNNCFSDLESAIHWFRDCNSLRELCITGNPILQERNWRNSLLKVLPALRILNGDVLNSSSDIHIEQHYEDLHCFLALCQSQIQEFTSLTEKFTTQEGNVFTLHAVDNLCLYYRNLMRLSNECRRQGRFIFFMRFYVFVAHYIAYEDFSTSVYSCILIVSFLLIFSMAAVLIQAHWRGYTVLRQINVSPKMHPTLTEPLHNTYINNQTTSSKERRENVMTVQEQREKAALLIQAVWKGFILRKKLATALEAIRNEESGEEYEEIDLEDFTFDEDALEKDWLALDSTRFPSQTLPLSNQLAWPKNSRILKYDEAPLDIAAHPTQAWQCNEKENLLSSEHTPLSTRSEKRTLFWTPQSKTSIKNFRKSEKEEKISEEWGFKDISTAQQMLKRAQKMKSKKLREKMDPSVRLALFKHNKNKVSVTKSTKKTQLRSDSCFEGKRKPHISKEEDFICKDTTAKEKLERSKEYTYQWLHTQVGIHETTSSRIMKCSHFLPELNPDVLNGGRVQLVARLVSREDTDLDLSSMTSGSALSVNREKKSQAHRHSAGSSSKLWFPSELI</sequence>